<name>A0A2U2HJK4_9BURK</name>
<evidence type="ECO:0000256" key="2">
    <source>
        <dbReference type="SAM" id="Phobius"/>
    </source>
</evidence>
<feature type="transmembrane region" description="Helical" evidence="2">
    <location>
        <begin position="40"/>
        <end position="62"/>
    </location>
</feature>
<evidence type="ECO:0000256" key="1">
    <source>
        <dbReference type="SAM" id="MobiDB-lite"/>
    </source>
</evidence>
<evidence type="ECO:0000313" key="3">
    <source>
        <dbReference type="EMBL" id="PWF47690.1"/>
    </source>
</evidence>
<feature type="non-terminal residue" evidence="3">
    <location>
        <position position="110"/>
    </location>
</feature>
<keyword evidence="2" id="KW-0472">Membrane</keyword>
<protein>
    <submittedName>
        <fullName evidence="3">Uncharacterized protein</fullName>
    </submittedName>
</protein>
<comment type="caution">
    <text evidence="3">The sequence shown here is derived from an EMBL/GenBank/DDBJ whole genome shotgun (WGS) entry which is preliminary data.</text>
</comment>
<gene>
    <name evidence="3" type="ORF">C7C56_014340</name>
</gene>
<proteinExistence type="predicted"/>
<dbReference type="EMBL" id="PXWF02000234">
    <property type="protein sequence ID" value="PWF47690.1"/>
    <property type="molecule type" value="Genomic_DNA"/>
</dbReference>
<keyword evidence="2" id="KW-0812">Transmembrane</keyword>
<dbReference type="Proteomes" id="UP000241421">
    <property type="component" value="Unassembled WGS sequence"/>
</dbReference>
<keyword evidence="2" id="KW-1133">Transmembrane helix</keyword>
<organism evidence="3 4">
    <name type="scientific">Massilia glaciei</name>
    <dbReference type="NCBI Taxonomy" id="1524097"/>
    <lineage>
        <taxon>Bacteria</taxon>
        <taxon>Pseudomonadati</taxon>
        <taxon>Pseudomonadota</taxon>
        <taxon>Betaproteobacteria</taxon>
        <taxon>Burkholderiales</taxon>
        <taxon>Oxalobacteraceae</taxon>
        <taxon>Telluria group</taxon>
        <taxon>Massilia</taxon>
    </lineage>
</organism>
<dbReference type="AlphaFoldDB" id="A0A2U2HJK4"/>
<feature type="region of interest" description="Disordered" evidence="1">
    <location>
        <begin position="89"/>
        <end position="110"/>
    </location>
</feature>
<evidence type="ECO:0000313" key="4">
    <source>
        <dbReference type="Proteomes" id="UP000241421"/>
    </source>
</evidence>
<sequence>MSLINKMLQDLDARGSQAGPAMQADIRPVAHPERAPAQRALVLGLAGAALVAGGAAGGWLFFKRPQAAPEVPAAVVNVLRVPVQQVAAAPTQAARRAPDPAPAPGPIMIV</sequence>
<accession>A0A2U2HJK4</accession>
<keyword evidence="4" id="KW-1185">Reference proteome</keyword>
<feature type="compositionally biased region" description="Pro residues" evidence="1">
    <location>
        <begin position="99"/>
        <end position="110"/>
    </location>
</feature>
<reference evidence="3 4" key="1">
    <citation type="submission" date="2018-04" db="EMBL/GenBank/DDBJ databases">
        <title>Massilia violaceinigra sp. nov., a novel purple-pigmented bacterium isolated from Tianshan glacier, Xinjiang, China.</title>
        <authorList>
            <person name="Wang H."/>
        </authorList>
    </citation>
    <scope>NUCLEOTIDE SEQUENCE [LARGE SCALE GENOMIC DNA]</scope>
    <source>
        <strain evidence="3 4">B448-2</strain>
    </source>
</reference>